<feature type="region of interest" description="Disordered" evidence="1">
    <location>
        <begin position="322"/>
        <end position="420"/>
    </location>
</feature>
<proteinExistence type="predicted"/>
<evidence type="ECO:0000313" key="5">
    <source>
        <dbReference type="Proteomes" id="UP001374579"/>
    </source>
</evidence>
<dbReference type="EMBL" id="JBAMIC010000001">
    <property type="protein sequence ID" value="KAK7115373.1"/>
    <property type="molecule type" value="Genomic_DNA"/>
</dbReference>
<dbReference type="Proteomes" id="UP001374579">
    <property type="component" value="Unassembled WGS sequence"/>
</dbReference>
<keyword evidence="3" id="KW-0732">Signal</keyword>
<feature type="compositionally biased region" description="Acidic residues" evidence="1">
    <location>
        <begin position="349"/>
        <end position="360"/>
    </location>
</feature>
<protein>
    <recommendedName>
        <fullName evidence="6">Immunoglobulin subtype domain-containing protein</fullName>
    </recommendedName>
</protein>
<gene>
    <name evidence="4" type="ORF">V1264_001250</name>
</gene>
<keyword evidence="2" id="KW-0812">Transmembrane</keyword>
<comment type="caution">
    <text evidence="4">The sequence shown here is derived from an EMBL/GenBank/DDBJ whole genome shotgun (WGS) entry which is preliminary data.</text>
</comment>
<feature type="chain" id="PRO_5042945958" description="Immunoglobulin subtype domain-containing protein" evidence="3">
    <location>
        <begin position="31"/>
        <end position="420"/>
    </location>
</feature>
<feature type="signal peptide" evidence="3">
    <location>
        <begin position="1"/>
        <end position="30"/>
    </location>
</feature>
<evidence type="ECO:0000256" key="2">
    <source>
        <dbReference type="SAM" id="Phobius"/>
    </source>
</evidence>
<evidence type="ECO:0008006" key="6">
    <source>
        <dbReference type="Google" id="ProtNLM"/>
    </source>
</evidence>
<keyword evidence="2" id="KW-1133">Transmembrane helix</keyword>
<dbReference type="AlphaFoldDB" id="A0AAN9C0P6"/>
<reference evidence="4 5" key="1">
    <citation type="submission" date="2024-02" db="EMBL/GenBank/DDBJ databases">
        <title>Chromosome-scale genome assembly of the rough periwinkle Littorina saxatilis.</title>
        <authorList>
            <person name="De Jode A."/>
            <person name="Faria R."/>
            <person name="Formenti G."/>
            <person name="Sims Y."/>
            <person name="Smith T.P."/>
            <person name="Tracey A."/>
            <person name="Wood J.M.D."/>
            <person name="Zagrodzka Z.B."/>
            <person name="Johannesson K."/>
            <person name="Butlin R.K."/>
            <person name="Leder E.H."/>
        </authorList>
    </citation>
    <scope>NUCLEOTIDE SEQUENCE [LARGE SCALE GENOMIC DNA]</scope>
    <source>
        <strain evidence="4">Snail1</strain>
        <tissue evidence="4">Muscle</tissue>
    </source>
</reference>
<evidence type="ECO:0000256" key="1">
    <source>
        <dbReference type="SAM" id="MobiDB-lite"/>
    </source>
</evidence>
<accession>A0AAN9C0P6</accession>
<feature type="transmembrane region" description="Helical" evidence="2">
    <location>
        <begin position="253"/>
        <end position="276"/>
    </location>
</feature>
<keyword evidence="2" id="KW-0472">Membrane</keyword>
<name>A0AAN9C0P6_9CAEN</name>
<feature type="compositionally biased region" description="Acidic residues" evidence="1">
    <location>
        <begin position="378"/>
        <end position="394"/>
    </location>
</feature>
<feature type="compositionally biased region" description="Basic and acidic residues" evidence="1">
    <location>
        <begin position="361"/>
        <end position="377"/>
    </location>
</feature>
<sequence>MTYKDQTIAVAVHAAVIAIVLHYCPVTAESEDPLHDIMTVCDGASASFSWPCNFQYDLTKTMTLVFKGLDGKSHLLATITGNGSVTVSKEFSSRVRPRGTSGVHMDGVGILDSGVYVTTAEFNNGTVVDRHFTLNVHMPPLLKQNALTASITNTSQGCQTITCGHIIFYGFPPVSLDWNTPQRSQRHEATDGESAVHGCPLLPGNYTCRLTGPALTCGKLPEMSVMASVVIPIPAGMAKEVAAKAAKAEQLELVLMIVVPIASVMLPLVILGLWVLSHLLSGRSSSNSKVDEKAAGWMNGRQRLVELSSGVLTQLTLRGFSAASHSNQSSPGPSSPVTSPETVPLTSSPDDEEEDEEENGGDNKKGGETLMSEAKEGEGEEAESDTELLDDIDADVTTPLMDSDSSAQIHFVDEADETPL</sequence>
<evidence type="ECO:0000313" key="4">
    <source>
        <dbReference type="EMBL" id="KAK7115373.1"/>
    </source>
</evidence>
<evidence type="ECO:0000256" key="3">
    <source>
        <dbReference type="SAM" id="SignalP"/>
    </source>
</evidence>
<feature type="compositionally biased region" description="Low complexity" evidence="1">
    <location>
        <begin position="324"/>
        <end position="348"/>
    </location>
</feature>
<organism evidence="4 5">
    <name type="scientific">Littorina saxatilis</name>
    <dbReference type="NCBI Taxonomy" id="31220"/>
    <lineage>
        <taxon>Eukaryota</taxon>
        <taxon>Metazoa</taxon>
        <taxon>Spiralia</taxon>
        <taxon>Lophotrochozoa</taxon>
        <taxon>Mollusca</taxon>
        <taxon>Gastropoda</taxon>
        <taxon>Caenogastropoda</taxon>
        <taxon>Littorinimorpha</taxon>
        <taxon>Littorinoidea</taxon>
        <taxon>Littorinidae</taxon>
        <taxon>Littorina</taxon>
    </lineage>
</organism>
<keyword evidence="5" id="KW-1185">Reference proteome</keyword>